<gene>
    <name evidence="1" type="ORF">TTHERM_000209449</name>
</gene>
<proteinExistence type="predicted"/>
<evidence type="ECO:0000313" key="1">
    <source>
        <dbReference type="EMBL" id="EWS76667.1"/>
    </source>
</evidence>
<dbReference type="InParanoid" id="W7XFM5"/>
<organism evidence="1 2">
    <name type="scientific">Tetrahymena thermophila (strain SB210)</name>
    <dbReference type="NCBI Taxonomy" id="312017"/>
    <lineage>
        <taxon>Eukaryota</taxon>
        <taxon>Sar</taxon>
        <taxon>Alveolata</taxon>
        <taxon>Ciliophora</taxon>
        <taxon>Intramacronucleata</taxon>
        <taxon>Oligohymenophorea</taxon>
        <taxon>Hymenostomatida</taxon>
        <taxon>Tetrahymenina</taxon>
        <taxon>Tetrahymenidae</taxon>
        <taxon>Tetrahymena</taxon>
    </lineage>
</organism>
<reference evidence="2" key="1">
    <citation type="journal article" date="2006" name="PLoS Biol.">
        <title>Macronuclear genome sequence of the ciliate Tetrahymena thermophila, a model eukaryote.</title>
        <authorList>
            <person name="Eisen J.A."/>
            <person name="Coyne R.S."/>
            <person name="Wu M."/>
            <person name="Wu D."/>
            <person name="Thiagarajan M."/>
            <person name="Wortman J.R."/>
            <person name="Badger J.H."/>
            <person name="Ren Q."/>
            <person name="Amedeo P."/>
            <person name="Jones K.M."/>
            <person name="Tallon L.J."/>
            <person name="Delcher A.L."/>
            <person name="Salzberg S.L."/>
            <person name="Silva J.C."/>
            <person name="Haas B.J."/>
            <person name="Majoros W.H."/>
            <person name="Farzad M."/>
            <person name="Carlton J.M."/>
            <person name="Smith R.K. Jr."/>
            <person name="Garg J."/>
            <person name="Pearlman R.E."/>
            <person name="Karrer K.M."/>
            <person name="Sun L."/>
            <person name="Manning G."/>
            <person name="Elde N.C."/>
            <person name="Turkewitz A.P."/>
            <person name="Asai D.J."/>
            <person name="Wilkes D.E."/>
            <person name="Wang Y."/>
            <person name="Cai H."/>
            <person name="Collins K."/>
            <person name="Stewart B.A."/>
            <person name="Lee S.R."/>
            <person name="Wilamowska K."/>
            <person name="Weinberg Z."/>
            <person name="Ruzzo W.L."/>
            <person name="Wloga D."/>
            <person name="Gaertig J."/>
            <person name="Frankel J."/>
            <person name="Tsao C.-C."/>
            <person name="Gorovsky M.A."/>
            <person name="Keeling P.J."/>
            <person name="Waller R.F."/>
            <person name="Patron N.J."/>
            <person name="Cherry J.M."/>
            <person name="Stover N.A."/>
            <person name="Krieger C.J."/>
            <person name="del Toro C."/>
            <person name="Ryder H.F."/>
            <person name="Williamson S.C."/>
            <person name="Barbeau R.A."/>
            <person name="Hamilton E.P."/>
            <person name="Orias E."/>
        </authorList>
    </citation>
    <scope>NUCLEOTIDE SEQUENCE [LARGE SCALE GENOMIC DNA]</scope>
    <source>
        <strain evidence="2">SB210</strain>
    </source>
</reference>
<dbReference type="EMBL" id="GG662857">
    <property type="protein sequence ID" value="EWS76667.1"/>
    <property type="molecule type" value="Genomic_DNA"/>
</dbReference>
<accession>W7XFM5</accession>
<sequence length="170" mass="19868">MVDLKTFLYLALQQKINFKMKLSMKTCLKQSHKASLKQSKLTIFKKTMIQIKLYTLSINLVKLLRTSFFSTKRQTINKTFLNMFLFRKRIFNIFMILLSMNSSQKVNLYTSSVILQIACFFCLKEKPITQLSLLAICGINQRMLQSQESILTQTLLKQQGNMILQETMIC</sequence>
<protein>
    <submittedName>
        <fullName evidence="1">Uncharacterized protein</fullName>
    </submittedName>
</protein>
<keyword evidence="2" id="KW-1185">Reference proteome</keyword>
<evidence type="ECO:0000313" key="2">
    <source>
        <dbReference type="Proteomes" id="UP000009168"/>
    </source>
</evidence>
<name>W7XFM5_TETTS</name>
<dbReference type="KEGG" id="tet:TTHERM_000209449"/>
<dbReference type="Proteomes" id="UP000009168">
    <property type="component" value="Unassembled WGS sequence"/>
</dbReference>
<dbReference type="AlphaFoldDB" id="W7XFM5"/>
<dbReference type="GeneID" id="24437824"/>
<dbReference type="RefSeq" id="XP_012650835.1">
    <property type="nucleotide sequence ID" value="XM_012795381.1"/>
</dbReference>